<keyword evidence="4" id="KW-1185">Reference proteome</keyword>
<sequence length="334" mass="36982">MPITSVEKDLDALTLTVVADFPVPARRLWDAYADPRQLEKFWGPEGWPATFTRHDMAPGGRSAYYMSGPDGERAGGYWEFLAVEPGRSFEVRDGFAGPDGAPNREMPSMRMVYTFEETDVGCRLVTTTSFNSLDELEKLIGMGMEEGLTSAMSQIDDVVADLTSFAATRPAEAQLIGDTQVRISRVIRGSVQQVWDAHHDPELVRRWMLGPDGWTMPVCDVASTVGETYRYEWEQDDGEGRFGFTGEILETEPPYREVTTERMIGMEGPGTRNERTLTEVEGGTLLTVVITYPDAELRETVLATGMTDGMETSYARMEAEVLGQSSAVAQGEGR</sequence>
<gene>
    <name evidence="3" type="ORF">ACFO3F_10785</name>
</gene>
<comment type="similarity">
    <text evidence="1">Belongs to the AHA1 family.</text>
</comment>
<dbReference type="Gene3D" id="3.30.530.20">
    <property type="match status" value="2"/>
</dbReference>
<name>A0ABV9DAT4_9MICO</name>
<evidence type="ECO:0000313" key="4">
    <source>
        <dbReference type="Proteomes" id="UP001595955"/>
    </source>
</evidence>
<feature type="domain" description="Activator of Hsp90 ATPase homologue 1/2-like C-terminal" evidence="2">
    <location>
        <begin position="190"/>
        <end position="319"/>
    </location>
</feature>
<dbReference type="CDD" id="cd07814">
    <property type="entry name" value="SRPBCC_CalC_Aha1-like"/>
    <property type="match status" value="1"/>
</dbReference>
<dbReference type="Pfam" id="PF08327">
    <property type="entry name" value="AHSA1"/>
    <property type="match status" value="2"/>
</dbReference>
<evidence type="ECO:0000256" key="1">
    <source>
        <dbReference type="ARBA" id="ARBA00006817"/>
    </source>
</evidence>
<dbReference type="InterPro" id="IPR023393">
    <property type="entry name" value="START-like_dom_sf"/>
</dbReference>
<organism evidence="3 4">
    <name type="scientific">Georgenia faecalis</name>
    <dbReference type="NCBI Taxonomy" id="2483799"/>
    <lineage>
        <taxon>Bacteria</taxon>
        <taxon>Bacillati</taxon>
        <taxon>Actinomycetota</taxon>
        <taxon>Actinomycetes</taxon>
        <taxon>Micrococcales</taxon>
        <taxon>Bogoriellaceae</taxon>
        <taxon>Georgenia</taxon>
    </lineage>
</organism>
<dbReference type="RefSeq" id="WP_122824355.1">
    <property type="nucleotide sequence ID" value="NZ_CP033325.1"/>
</dbReference>
<accession>A0ABV9DAT4</accession>
<evidence type="ECO:0000259" key="2">
    <source>
        <dbReference type="Pfam" id="PF08327"/>
    </source>
</evidence>
<comment type="caution">
    <text evidence="3">The sequence shown here is derived from an EMBL/GenBank/DDBJ whole genome shotgun (WGS) entry which is preliminary data.</text>
</comment>
<dbReference type="Proteomes" id="UP001595955">
    <property type="component" value="Unassembled WGS sequence"/>
</dbReference>
<dbReference type="SUPFAM" id="SSF55961">
    <property type="entry name" value="Bet v1-like"/>
    <property type="match status" value="2"/>
</dbReference>
<feature type="domain" description="Activator of Hsp90 ATPase homologue 1/2-like C-terminal" evidence="2">
    <location>
        <begin position="23"/>
        <end position="159"/>
    </location>
</feature>
<protein>
    <submittedName>
        <fullName evidence="3">SRPBCC domain-containing protein</fullName>
    </submittedName>
</protein>
<dbReference type="InterPro" id="IPR013538">
    <property type="entry name" value="ASHA1/2-like_C"/>
</dbReference>
<reference evidence="4" key="1">
    <citation type="journal article" date="2019" name="Int. J. Syst. Evol. Microbiol.">
        <title>The Global Catalogue of Microorganisms (GCM) 10K type strain sequencing project: providing services to taxonomists for standard genome sequencing and annotation.</title>
        <authorList>
            <consortium name="The Broad Institute Genomics Platform"/>
            <consortium name="The Broad Institute Genome Sequencing Center for Infectious Disease"/>
            <person name="Wu L."/>
            <person name="Ma J."/>
        </authorList>
    </citation>
    <scope>NUCLEOTIDE SEQUENCE [LARGE SCALE GENOMIC DNA]</scope>
    <source>
        <strain evidence="4">JCM 3369</strain>
    </source>
</reference>
<dbReference type="EMBL" id="JBHSGF010000007">
    <property type="protein sequence ID" value="MFC4555731.1"/>
    <property type="molecule type" value="Genomic_DNA"/>
</dbReference>
<evidence type="ECO:0000313" key="3">
    <source>
        <dbReference type="EMBL" id="MFC4555731.1"/>
    </source>
</evidence>
<proteinExistence type="inferred from homology"/>